<accession>A0A195C314</accession>
<dbReference type="InterPro" id="IPR012337">
    <property type="entry name" value="RNaseH-like_sf"/>
</dbReference>
<sequence>MFFTHWIARFGAPRLITSDQGSQFEAQLFDALSKLVSPKHCRTTVYHLEPKTYSGPATKRKTISFKI</sequence>
<name>A0A195C314_9HYME</name>
<dbReference type="EMBL" id="KQ978344">
    <property type="protein sequence ID" value="KYM94985.1"/>
    <property type="molecule type" value="Genomic_DNA"/>
</dbReference>
<gene>
    <name evidence="1" type="ORF">ALC62_14580</name>
</gene>
<proteinExistence type="predicted"/>
<evidence type="ECO:0000313" key="1">
    <source>
        <dbReference type="EMBL" id="KYM94985.1"/>
    </source>
</evidence>
<dbReference type="Gene3D" id="3.30.420.10">
    <property type="entry name" value="Ribonuclease H-like superfamily/Ribonuclease H"/>
    <property type="match status" value="1"/>
</dbReference>
<dbReference type="SUPFAM" id="SSF53098">
    <property type="entry name" value="Ribonuclease H-like"/>
    <property type="match status" value="1"/>
</dbReference>
<organism evidence="1 2">
    <name type="scientific">Cyphomyrmex costatus</name>
    <dbReference type="NCBI Taxonomy" id="456900"/>
    <lineage>
        <taxon>Eukaryota</taxon>
        <taxon>Metazoa</taxon>
        <taxon>Ecdysozoa</taxon>
        <taxon>Arthropoda</taxon>
        <taxon>Hexapoda</taxon>
        <taxon>Insecta</taxon>
        <taxon>Pterygota</taxon>
        <taxon>Neoptera</taxon>
        <taxon>Endopterygota</taxon>
        <taxon>Hymenoptera</taxon>
        <taxon>Apocrita</taxon>
        <taxon>Aculeata</taxon>
        <taxon>Formicoidea</taxon>
        <taxon>Formicidae</taxon>
        <taxon>Myrmicinae</taxon>
        <taxon>Cyphomyrmex</taxon>
    </lineage>
</organism>
<keyword evidence="2" id="KW-1185">Reference proteome</keyword>
<protein>
    <recommendedName>
        <fullName evidence="3">Integrase catalytic domain-containing protein</fullName>
    </recommendedName>
</protein>
<evidence type="ECO:0000313" key="2">
    <source>
        <dbReference type="Proteomes" id="UP000078542"/>
    </source>
</evidence>
<dbReference type="AlphaFoldDB" id="A0A195C314"/>
<dbReference type="GO" id="GO:0003676">
    <property type="term" value="F:nucleic acid binding"/>
    <property type="evidence" value="ECO:0007669"/>
    <property type="project" value="InterPro"/>
</dbReference>
<dbReference type="Proteomes" id="UP000078542">
    <property type="component" value="Unassembled WGS sequence"/>
</dbReference>
<dbReference type="STRING" id="456900.A0A195C314"/>
<reference evidence="1 2" key="1">
    <citation type="submission" date="2016-03" db="EMBL/GenBank/DDBJ databases">
        <title>Cyphomyrmex costatus WGS genome.</title>
        <authorList>
            <person name="Nygaard S."/>
            <person name="Hu H."/>
            <person name="Boomsma J."/>
            <person name="Zhang G."/>
        </authorList>
    </citation>
    <scope>NUCLEOTIDE SEQUENCE [LARGE SCALE GENOMIC DNA]</scope>
    <source>
        <strain evidence="1">MS0001</strain>
        <tissue evidence="1">Whole body</tissue>
    </source>
</reference>
<dbReference type="InterPro" id="IPR036397">
    <property type="entry name" value="RNaseH_sf"/>
</dbReference>
<evidence type="ECO:0008006" key="3">
    <source>
        <dbReference type="Google" id="ProtNLM"/>
    </source>
</evidence>